<reference evidence="1 2" key="1">
    <citation type="submission" date="2018-10" db="EMBL/GenBank/DDBJ databases">
        <title>A high-quality apple genome assembly.</title>
        <authorList>
            <person name="Hu J."/>
        </authorList>
    </citation>
    <scope>NUCLEOTIDE SEQUENCE [LARGE SCALE GENOMIC DNA]</scope>
    <source>
        <strain evidence="2">cv. HFTH1</strain>
        <tissue evidence="1">Young leaf</tissue>
    </source>
</reference>
<protein>
    <recommendedName>
        <fullName evidence="3">Lachrymatory-factor synthase</fullName>
    </recommendedName>
</protein>
<dbReference type="Gene3D" id="3.30.530.20">
    <property type="match status" value="1"/>
</dbReference>
<name>A0A498KJM6_MALDO</name>
<dbReference type="PANTHER" id="PTHR33789:SF3">
    <property type="entry name" value="LACHRYMATORY-FACTOR SYNTHASE-LIKE"/>
    <property type="match status" value="1"/>
</dbReference>
<accession>A0A498KJM6</accession>
<dbReference type="Proteomes" id="UP000290289">
    <property type="component" value="Chromosome 2"/>
</dbReference>
<dbReference type="InterPro" id="IPR019587">
    <property type="entry name" value="Polyketide_cyclase/dehydratase"/>
</dbReference>
<dbReference type="CDD" id="cd07821">
    <property type="entry name" value="PYR_PYL_RCAR_like"/>
    <property type="match status" value="1"/>
</dbReference>
<gene>
    <name evidence="1" type="ORF">DVH24_018007</name>
</gene>
<evidence type="ECO:0000313" key="2">
    <source>
        <dbReference type="Proteomes" id="UP000290289"/>
    </source>
</evidence>
<sequence>MALEKQLKWEGKASAELKGPKAEQIWPLLEDFFGLHKWFPTLTTCHGVEGTSGVAGCVRFCAGFKTPVDPKSDQNQDQEKVNWTKQKLLTIDPANMTYSYSIIDGNVGFNSYISTVQVVPKDAGCTIVWKYEVEPVEGWRLEDLDLFIGTGLQVMASRMEASLQLQVE</sequence>
<dbReference type="GO" id="GO:0004864">
    <property type="term" value="F:protein phosphatase inhibitor activity"/>
    <property type="evidence" value="ECO:0007669"/>
    <property type="project" value="UniProtKB-ARBA"/>
</dbReference>
<evidence type="ECO:0008006" key="3">
    <source>
        <dbReference type="Google" id="ProtNLM"/>
    </source>
</evidence>
<dbReference type="InterPro" id="IPR023393">
    <property type="entry name" value="START-like_dom_sf"/>
</dbReference>
<dbReference type="AlphaFoldDB" id="A0A498KJM6"/>
<dbReference type="FunFam" id="3.30.530.20:FF:000064">
    <property type="entry name" value="Lachrymatory-factor synthase"/>
    <property type="match status" value="1"/>
</dbReference>
<comment type="caution">
    <text evidence="1">The sequence shown here is derived from an EMBL/GenBank/DDBJ whole genome shotgun (WGS) entry which is preliminary data.</text>
</comment>
<dbReference type="PANTHER" id="PTHR33789">
    <property type="entry name" value="LACHRYMATORY-FACTOR SYNTHASE"/>
    <property type="match status" value="1"/>
</dbReference>
<proteinExistence type="predicted"/>
<keyword evidence="2" id="KW-1185">Reference proteome</keyword>
<dbReference type="InterPro" id="IPR053249">
    <property type="entry name" value="LFS"/>
</dbReference>
<dbReference type="SUPFAM" id="SSF55961">
    <property type="entry name" value="Bet v1-like"/>
    <property type="match status" value="1"/>
</dbReference>
<dbReference type="Pfam" id="PF10604">
    <property type="entry name" value="Polyketide_cyc2"/>
    <property type="match status" value="1"/>
</dbReference>
<organism evidence="1 2">
    <name type="scientific">Malus domestica</name>
    <name type="common">Apple</name>
    <name type="synonym">Pyrus malus</name>
    <dbReference type="NCBI Taxonomy" id="3750"/>
    <lineage>
        <taxon>Eukaryota</taxon>
        <taxon>Viridiplantae</taxon>
        <taxon>Streptophyta</taxon>
        <taxon>Embryophyta</taxon>
        <taxon>Tracheophyta</taxon>
        <taxon>Spermatophyta</taxon>
        <taxon>Magnoliopsida</taxon>
        <taxon>eudicotyledons</taxon>
        <taxon>Gunneridae</taxon>
        <taxon>Pentapetalae</taxon>
        <taxon>rosids</taxon>
        <taxon>fabids</taxon>
        <taxon>Rosales</taxon>
        <taxon>Rosaceae</taxon>
        <taxon>Amygdaloideae</taxon>
        <taxon>Maleae</taxon>
        <taxon>Malus</taxon>
    </lineage>
</organism>
<dbReference type="EMBL" id="RDQH01000328">
    <property type="protein sequence ID" value="RXI05965.1"/>
    <property type="molecule type" value="Genomic_DNA"/>
</dbReference>
<evidence type="ECO:0000313" key="1">
    <source>
        <dbReference type="EMBL" id="RXI05965.1"/>
    </source>
</evidence>